<feature type="transmembrane region" description="Helical" evidence="8">
    <location>
        <begin position="120"/>
        <end position="141"/>
    </location>
</feature>
<comment type="caution">
    <text evidence="11">The sequence shown here is derived from an EMBL/GenBank/DDBJ whole genome shotgun (WGS) entry which is preliminary data.</text>
</comment>
<accession>A0ABS6S6D8</accession>
<keyword evidence="3" id="KW-0997">Cell inner membrane</keyword>
<keyword evidence="7 8" id="KW-0472">Membrane</keyword>
<sequence length="544" mass="62890">MFSIFKRFSLSSTQLVIILSLYFATILNYAFYREVISLQSFNVNLPETYFVLTIPLVLFCALIIVIQILSLPILHKVIIPFLLIISSAISYNEIFFSIFFDKDMLDNVLQTNTAESMRMMTTSYISWIVILGIIPSLLYIATKVKYKSFLREIMTRIATILLSMLIILGVAKFFYQDYASFFRNNKNVAHLILPSNFVASSIKKIRHLQRENIPYTQIDVDAQQEKPDNYRHVTVLIVGETTRAQNWGLNGYKRQTTPLLAKRGEEIFNFSKVSSCGTATAISVPCMFSAFTRENYDAAKAAKQDNILDILQRSNIDLMWIDNNSDCKGVCERIPNKTVINLNLPEFCRNGECLDNIMLPELDKVLDEQNEKDLVVILHTIGSHGPTYYERYTKEYRHFEPTCDTNEINRCNDQQLVNTYDNTIVYQDQFIDKVIQRLENKDNWESAVFYVSDHGESLGESGIYLHGAPYSIAPDYQTKVPMIMWFSKAFLKNEPFDFECLRENSQKQNYSHDNLFHTMFSLMDMDTDLGSYNVHLDILAQCKK</sequence>
<dbReference type="NCBIfam" id="NF028537">
    <property type="entry name" value="P_eth_NH2_trans"/>
    <property type="match status" value="1"/>
</dbReference>
<feature type="domain" description="Sulfatase N-terminal" evidence="9">
    <location>
        <begin position="234"/>
        <end position="524"/>
    </location>
</feature>
<dbReference type="InterPro" id="IPR040423">
    <property type="entry name" value="PEA_transferase"/>
</dbReference>
<dbReference type="GeneID" id="65549031"/>
<reference evidence="11 12" key="1">
    <citation type="journal article" date="2021" name="Mol. Ecol.">
        <title>Polar bear-adapted Ursidibacter maritimus are remarkably conserved after generations in captivity.</title>
        <authorList>
            <person name="Espinosa-Gongora C."/>
            <person name="Hansen M.J."/>
            <person name="Bertelsen M.F."/>
            <person name="Bojesen A.M."/>
        </authorList>
    </citation>
    <scope>NUCLEOTIDE SEQUENCE [LARGE SCALE GENOMIC DNA]</scope>
    <source>
        <strain evidence="11 12">Pb43106</strain>
    </source>
</reference>
<organism evidence="11 12">
    <name type="scientific">Ursidibacter maritimus</name>
    <dbReference type="NCBI Taxonomy" id="1331689"/>
    <lineage>
        <taxon>Bacteria</taxon>
        <taxon>Pseudomonadati</taxon>
        <taxon>Pseudomonadota</taxon>
        <taxon>Gammaproteobacteria</taxon>
        <taxon>Pasteurellales</taxon>
        <taxon>Pasteurellaceae</taxon>
        <taxon>Ursidibacter</taxon>
    </lineage>
</organism>
<evidence type="ECO:0000256" key="1">
    <source>
        <dbReference type="ARBA" id="ARBA00004429"/>
    </source>
</evidence>
<feature type="transmembrane region" description="Helical" evidence="8">
    <location>
        <begin position="81"/>
        <end position="100"/>
    </location>
</feature>
<keyword evidence="12" id="KW-1185">Reference proteome</keyword>
<gene>
    <name evidence="11" type="ORF">HT657_02885</name>
</gene>
<evidence type="ECO:0000256" key="2">
    <source>
        <dbReference type="ARBA" id="ARBA00022475"/>
    </source>
</evidence>
<comment type="subcellular location">
    <subcellularLocation>
        <location evidence="1">Cell inner membrane</location>
        <topology evidence="1">Multi-pass membrane protein</topology>
    </subcellularLocation>
</comment>
<dbReference type="Pfam" id="PF00884">
    <property type="entry name" value="Sulfatase"/>
    <property type="match status" value="1"/>
</dbReference>
<evidence type="ECO:0000256" key="8">
    <source>
        <dbReference type="SAM" id="Phobius"/>
    </source>
</evidence>
<evidence type="ECO:0000256" key="3">
    <source>
        <dbReference type="ARBA" id="ARBA00022519"/>
    </source>
</evidence>
<evidence type="ECO:0000259" key="9">
    <source>
        <dbReference type="Pfam" id="PF00884"/>
    </source>
</evidence>
<dbReference type="Gene3D" id="3.40.720.10">
    <property type="entry name" value="Alkaline Phosphatase, subunit A"/>
    <property type="match status" value="1"/>
</dbReference>
<feature type="transmembrane region" description="Helical" evidence="8">
    <location>
        <begin position="52"/>
        <end position="74"/>
    </location>
</feature>
<evidence type="ECO:0000256" key="6">
    <source>
        <dbReference type="ARBA" id="ARBA00022989"/>
    </source>
</evidence>
<dbReference type="Proteomes" id="UP001196379">
    <property type="component" value="Unassembled WGS sequence"/>
</dbReference>
<name>A0ABS6S6D8_9PAST</name>
<dbReference type="InterPro" id="IPR058130">
    <property type="entry name" value="PEA_transf_C"/>
</dbReference>
<proteinExistence type="predicted"/>
<keyword evidence="4 11" id="KW-0808">Transferase</keyword>
<evidence type="ECO:0000259" key="10">
    <source>
        <dbReference type="Pfam" id="PF08019"/>
    </source>
</evidence>
<dbReference type="SUPFAM" id="SSF53649">
    <property type="entry name" value="Alkaline phosphatase-like"/>
    <property type="match status" value="1"/>
</dbReference>
<dbReference type="InterPro" id="IPR012549">
    <property type="entry name" value="EptA-like_N"/>
</dbReference>
<dbReference type="Pfam" id="PF08019">
    <property type="entry name" value="EptA_B_N"/>
    <property type="match status" value="1"/>
</dbReference>
<dbReference type="GO" id="GO:0016740">
    <property type="term" value="F:transferase activity"/>
    <property type="evidence" value="ECO:0007669"/>
    <property type="project" value="UniProtKB-KW"/>
</dbReference>
<dbReference type="InterPro" id="IPR017850">
    <property type="entry name" value="Alkaline_phosphatase_core_sf"/>
</dbReference>
<evidence type="ECO:0000313" key="12">
    <source>
        <dbReference type="Proteomes" id="UP001196379"/>
    </source>
</evidence>
<evidence type="ECO:0000256" key="7">
    <source>
        <dbReference type="ARBA" id="ARBA00023136"/>
    </source>
</evidence>
<dbReference type="CDD" id="cd16017">
    <property type="entry name" value="LptA"/>
    <property type="match status" value="1"/>
</dbReference>
<dbReference type="PANTHER" id="PTHR30443">
    <property type="entry name" value="INNER MEMBRANE PROTEIN"/>
    <property type="match status" value="1"/>
</dbReference>
<dbReference type="EMBL" id="JABULY010000001">
    <property type="protein sequence ID" value="MBV6531101.1"/>
    <property type="molecule type" value="Genomic_DNA"/>
</dbReference>
<protein>
    <submittedName>
        <fullName evidence="11">Phosphoethanolamine--lipid A transferase</fullName>
    </submittedName>
</protein>
<feature type="domain" description="Phosphoethanolamine transferase N-terminal" evidence="10">
    <location>
        <begin position="58"/>
        <end position="207"/>
    </location>
</feature>
<feature type="transmembrane region" description="Helical" evidence="8">
    <location>
        <begin position="153"/>
        <end position="175"/>
    </location>
</feature>
<dbReference type="RefSeq" id="WP_157403159.1">
    <property type="nucleotide sequence ID" value="NZ_JABULY010000001.1"/>
</dbReference>
<evidence type="ECO:0000313" key="11">
    <source>
        <dbReference type="EMBL" id="MBV6531101.1"/>
    </source>
</evidence>
<keyword evidence="6 8" id="KW-1133">Transmembrane helix</keyword>
<feature type="transmembrane region" description="Helical" evidence="8">
    <location>
        <begin position="12"/>
        <end position="32"/>
    </location>
</feature>
<keyword evidence="5 8" id="KW-0812">Transmembrane</keyword>
<dbReference type="PANTHER" id="PTHR30443:SF0">
    <property type="entry name" value="PHOSPHOETHANOLAMINE TRANSFERASE EPTA"/>
    <property type="match status" value="1"/>
</dbReference>
<dbReference type="InterPro" id="IPR000917">
    <property type="entry name" value="Sulfatase_N"/>
</dbReference>
<evidence type="ECO:0000256" key="5">
    <source>
        <dbReference type="ARBA" id="ARBA00022692"/>
    </source>
</evidence>
<evidence type="ECO:0000256" key="4">
    <source>
        <dbReference type="ARBA" id="ARBA00022679"/>
    </source>
</evidence>
<keyword evidence="2" id="KW-1003">Cell membrane</keyword>